<sequence>MSEKVFYGKGVRKIKKEDLELYESIVDLDKSIWNSNVLDYKTQKLIAIAISATNSEASSLLKQISKSKKELNISRDEMMDVLKVVLLTSGMISYNKSLDIINKLYD</sequence>
<dbReference type="InterPro" id="IPR029032">
    <property type="entry name" value="AhpD-like"/>
</dbReference>
<reference evidence="3" key="2">
    <citation type="submission" date="2016-02" db="EMBL/GenBank/DDBJ databases">
        <title>The draft genome sequence of the rumen methanogen Methanobrevibacter olleyae YLM1.</title>
        <authorList>
            <consortium name="New Zealand Agricultural Greenhouse Gas Research Centre/Pastoral Greenhouse Gas Research Consortium"/>
            <person name="Kelly W.J."/>
            <person name="Li D."/>
            <person name="Lambie S.C."/>
            <person name="Attwood G.T."/>
            <person name="Altermann E."/>
            <person name="Leahy S.C."/>
        </authorList>
    </citation>
    <scope>NUCLEOTIDE SEQUENCE [LARGE SCALE GENOMIC DNA]</scope>
    <source>
        <strain evidence="3">YLM1</strain>
    </source>
</reference>
<feature type="domain" description="Carboxymuconolactone decarboxylase-like" evidence="1">
    <location>
        <begin position="20"/>
        <end position="100"/>
    </location>
</feature>
<dbReference type="Pfam" id="PF02627">
    <property type="entry name" value="CMD"/>
    <property type="match status" value="1"/>
</dbReference>
<dbReference type="GeneID" id="28489184"/>
<organism evidence="2 3">
    <name type="scientific">Methanobrevibacter olleyae</name>
    <dbReference type="NCBI Taxonomy" id="294671"/>
    <lineage>
        <taxon>Archaea</taxon>
        <taxon>Methanobacteriati</taxon>
        <taxon>Methanobacteriota</taxon>
        <taxon>Methanomada group</taxon>
        <taxon>Methanobacteria</taxon>
        <taxon>Methanobacteriales</taxon>
        <taxon>Methanobacteriaceae</taxon>
        <taxon>Methanobrevibacter</taxon>
    </lineage>
</organism>
<dbReference type="GO" id="GO:0051920">
    <property type="term" value="F:peroxiredoxin activity"/>
    <property type="evidence" value="ECO:0007669"/>
    <property type="project" value="InterPro"/>
</dbReference>
<dbReference type="Gene3D" id="1.20.1290.10">
    <property type="entry name" value="AhpD-like"/>
    <property type="match status" value="1"/>
</dbReference>
<dbReference type="SUPFAM" id="SSF69118">
    <property type="entry name" value="AhpD-like"/>
    <property type="match status" value="1"/>
</dbReference>
<name>A0A126QZF1_METOL</name>
<dbReference type="Proteomes" id="UP000066376">
    <property type="component" value="Chromosome"/>
</dbReference>
<dbReference type="EMBL" id="CP014265">
    <property type="protein sequence ID" value="AMK15441.1"/>
    <property type="molecule type" value="Genomic_DNA"/>
</dbReference>
<accession>A0A126QZF1</accession>
<gene>
    <name evidence="2" type="ORF">YLM1_0884</name>
</gene>
<protein>
    <submittedName>
        <fullName evidence="2">Carboxymuconolactone decarboxylase family protein</fullName>
    </submittedName>
</protein>
<evidence type="ECO:0000313" key="2">
    <source>
        <dbReference type="EMBL" id="AMK15441.1"/>
    </source>
</evidence>
<evidence type="ECO:0000259" key="1">
    <source>
        <dbReference type="Pfam" id="PF02627"/>
    </source>
</evidence>
<dbReference type="RefSeq" id="WP_067146693.1">
    <property type="nucleotide sequence ID" value="NZ_CP014265.1"/>
</dbReference>
<dbReference type="AlphaFoldDB" id="A0A126QZF1"/>
<dbReference type="KEGG" id="mol:YLM1_0884"/>
<proteinExistence type="predicted"/>
<keyword evidence="3" id="KW-1185">Reference proteome</keyword>
<dbReference type="STRING" id="294671.YLM1_0884"/>
<dbReference type="InterPro" id="IPR003779">
    <property type="entry name" value="CMD-like"/>
</dbReference>
<dbReference type="PATRIC" id="fig|294671.3.peg.926"/>
<evidence type="ECO:0000313" key="3">
    <source>
        <dbReference type="Proteomes" id="UP000066376"/>
    </source>
</evidence>
<reference evidence="2 3" key="1">
    <citation type="journal article" date="2016" name="Genome Announc.">
        <title>Draft Genome Sequence of the Rumen Methanogen Methanobrevibacter olleyae YLM1.</title>
        <authorList>
            <person name="Kelly W.J."/>
            <person name="Li D."/>
            <person name="Lambie S.C."/>
            <person name="Cox F."/>
            <person name="Attwood G.T."/>
            <person name="Altermann E."/>
            <person name="Leahy S.C."/>
        </authorList>
    </citation>
    <scope>NUCLEOTIDE SEQUENCE [LARGE SCALE GENOMIC DNA]</scope>
    <source>
        <strain evidence="2 3">YLM1</strain>
    </source>
</reference>